<dbReference type="EMBL" id="CP053562">
    <property type="protein sequence ID" value="QPZ92053.1"/>
    <property type="molecule type" value="Genomic_DNA"/>
</dbReference>
<evidence type="ECO:0000313" key="1">
    <source>
        <dbReference type="EMBL" id="QPZ92053.1"/>
    </source>
</evidence>
<protein>
    <recommendedName>
        <fullName evidence="3">Helix-turn-helix domain-containing protein</fullName>
    </recommendedName>
</protein>
<dbReference type="Proteomes" id="UP000192422">
    <property type="component" value="Chromosome"/>
</dbReference>
<evidence type="ECO:0008006" key="3">
    <source>
        <dbReference type="Google" id="ProtNLM"/>
    </source>
</evidence>
<sequence length="91" mass="10735">MIFPPDEIFTAAEAATELNRSEKQVRRYLASGLLGGDRKTGHWKTTALEIWRFKNIADEMLENWRRYCLELEAREEFEKINKNNDQEDTGK</sequence>
<organism evidence="1 2">
    <name type="scientific">Thioclava electrotropha</name>
    <dbReference type="NCBI Taxonomy" id="1549850"/>
    <lineage>
        <taxon>Bacteria</taxon>
        <taxon>Pseudomonadati</taxon>
        <taxon>Pseudomonadota</taxon>
        <taxon>Alphaproteobacteria</taxon>
        <taxon>Rhodobacterales</taxon>
        <taxon>Paracoccaceae</taxon>
        <taxon>Thioclava</taxon>
    </lineage>
</organism>
<proteinExistence type="predicted"/>
<dbReference type="RefSeq" id="WP_083078976.1">
    <property type="nucleotide sequence ID" value="NZ_CP053562.1"/>
</dbReference>
<keyword evidence="2" id="KW-1185">Reference proteome</keyword>
<gene>
    <name evidence="1" type="ORF">AKL02_014940</name>
</gene>
<accession>A0ABX6YXW2</accession>
<reference evidence="1 2" key="1">
    <citation type="submission" date="2020-05" db="EMBL/GenBank/DDBJ databases">
        <title>Thioclava electrotropha strain Elox9 finished genome.</title>
        <authorList>
            <person name="Rowe A.R."/>
            <person name="Wilbanks E.G."/>
        </authorList>
    </citation>
    <scope>NUCLEOTIDE SEQUENCE [LARGE SCALE GENOMIC DNA]</scope>
    <source>
        <strain evidence="1 2">Elox9</strain>
    </source>
</reference>
<name>A0ABX6YXW2_9RHOB</name>
<evidence type="ECO:0000313" key="2">
    <source>
        <dbReference type="Proteomes" id="UP000192422"/>
    </source>
</evidence>